<reference evidence="7 8" key="1">
    <citation type="submission" date="2019-07" db="EMBL/GenBank/DDBJ databases">
        <title>Whole genome shotgun sequence of Aeromicrobium flavum NBRC 107625.</title>
        <authorList>
            <person name="Hosoyama A."/>
            <person name="Uohara A."/>
            <person name="Ohji S."/>
            <person name="Ichikawa N."/>
        </authorList>
    </citation>
    <scope>NUCLEOTIDE SEQUENCE [LARGE SCALE GENOMIC DNA]</scope>
    <source>
        <strain evidence="7 8">NBRC 107625</strain>
    </source>
</reference>
<comment type="caution">
    <text evidence="7">The sequence shown here is derived from an EMBL/GenBank/DDBJ whole genome shotgun (WGS) entry which is preliminary data.</text>
</comment>
<dbReference type="InterPro" id="IPR013762">
    <property type="entry name" value="Integrase-like_cat_sf"/>
</dbReference>
<sequence length="319" mass="35227">MTLTARWSVVAMTDLTTTTARDLLPEWRLALTSERKSPKTIALYLDAVGRYLTWTETQDLPPMRRTSLQTWITTMLAAGRSPSTARIRQQAVRRYAAWLLAVGHLDGAPFQGMTSPKLDQPVVDPLTVAQVRALLQTCQPEAADVPATARPLRHARDEAIIRLMAETGIRLSEVIALTAGDLDLATGLVTIRRGKGGRGRVIPIGQATATAIRTYLAVRTTQPHADREELWLGERRCGLAADALYRSLRRRAERAGITGFRPHRLRHTAAHRWLAAGGSESGLMAMAGWTRVEMLIRYTRANASERAAAEARRLDLGNL</sequence>
<dbReference type="Proteomes" id="UP000321769">
    <property type="component" value="Unassembled WGS sequence"/>
</dbReference>
<evidence type="ECO:0000256" key="4">
    <source>
        <dbReference type="PROSITE-ProRule" id="PRU01248"/>
    </source>
</evidence>
<dbReference type="PROSITE" id="PS51898">
    <property type="entry name" value="TYR_RECOMBINASE"/>
    <property type="match status" value="1"/>
</dbReference>
<dbReference type="InterPro" id="IPR044068">
    <property type="entry name" value="CB"/>
</dbReference>
<dbReference type="GO" id="GO:0003677">
    <property type="term" value="F:DNA binding"/>
    <property type="evidence" value="ECO:0007669"/>
    <property type="project" value="UniProtKB-UniRule"/>
</dbReference>
<proteinExistence type="predicted"/>
<protein>
    <submittedName>
        <fullName evidence="7">Recombinase XerC</fullName>
    </submittedName>
</protein>
<evidence type="ECO:0000313" key="7">
    <source>
        <dbReference type="EMBL" id="GEO89239.1"/>
    </source>
</evidence>
<dbReference type="PANTHER" id="PTHR30349">
    <property type="entry name" value="PHAGE INTEGRASE-RELATED"/>
    <property type="match status" value="1"/>
</dbReference>
<dbReference type="Pfam" id="PF02899">
    <property type="entry name" value="Phage_int_SAM_1"/>
    <property type="match status" value="1"/>
</dbReference>
<dbReference type="PROSITE" id="PS51900">
    <property type="entry name" value="CB"/>
    <property type="match status" value="1"/>
</dbReference>
<evidence type="ECO:0000256" key="1">
    <source>
        <dbReference type="ARBA" id="ARBA00022908"/>
    </source>
</evidence>
<keyword evidence="8" id="KW-1185">Reference proteome</keyword>
<dbReference type="Pfam" id="PF00589">
    <property type="entry name" value="Phage_integrase"/>
    <property type="match status" value="1"/>
</dbReference>
<evidence type="ECO:0000313" key="8">
    <source>
        <dbReference type="Proteomes" id="UP000321769"/>
    </source>
</evidence>
<dbReference type="AlphaFoldDB" id="A0A512HUV7"/>
<dbReference type="EMBL" id="BJZQ01000006">
    <property type="protein sequence ID" value="GEO89239.1"/>
    <property type="molecule type" value="Genomic_DNA"/>
</dbReference>
<evidence type="ECO:0000259" key="6">
    <source>
        <dbReference type="PROSITE" id="PS51900"/>
    </source>
</evidence>
<gene>
    <name evidence="7" type="ORF">AFL01nite_15660</name>
</gene>
<dbReference type="GO" id="GO:0006310">
    <property type="term" value="P:DNA recombination"/>
    <property type="evidence" value="ECO:0007669"/>
    <property type="project" value="UniProtKB-KW"/>
</dbReference>
<evidence type="ECO:0000256" key="2">
    <source>
        <dbReference type="ARBA" id="ARBA00023125"/>
    </source>
</evidence>
<dbReference type="InterPro" id="IPR050090">
    <property type="entry name" value="Tyrosine_recombinase_XerCD"/>
</dbReference>
<dbReference type="PANTHER" id="PTHR30349:SF81">
    <property type="entry name" value="TYROSINE RECOMBINASE XERC"/>
    <property type="match status" value="1"/>
</dbReference>
<dbReference type="InterPro" id="IPR002104">
    <property type="entry name" value="Integrase_catalytic"/>
</dbReference>
<name>A0A512HUV7_9ACTN</name>
<dbReference type="CDD" id="cd00397">
    <property type="entry name" value="DNA_BRE_C"/>
    <property type="match status" value="1"/>
</dbReference>
<dbReference type="Gene3D" id="1.10.150.130">
    <property type="match status" value="1"/>
</dbReference>
<dbReference type="InterPro" id="IPR011010">
    <property type="entry name" value="DNA_brk_join_enz"/>
</dbReference>
<dbReference type="Gene3D" id="1.10.443.10">
    <property type="entry name" value="Intergrase catalytic core"/>
    <property type="match status" value="1"/>
</dbReference>
<keyword evidence="1" id="KW-0229">DNA integration</keyword>
<keyword evidence="2 4" id="KW-0238">DNA-binding</keyword>
<evidence type="ECO:0000259" key="5">
    <source>
        <dbReference type="PROSITE" id="PS51898"/>
    </source>
</evidence>
<dbReference type="InterPro" id="IPR010998">
    <property type="entry name" value="Integrase_recombinase_N"/>
</dbReference>
<dbReference type="InterPro" id="IPR004107">
    <property type="entry name" value="Integrase_SAM-like_N"/>
</dbReference>
<keyword evidence="3" id="KW-0233">DNA recombination</keyword>
<accession>A0A512HUV7</accession>
<feature type="domain" description="Core-binding (CB)" evidence="6">
    <location>
        <begin position="18"/>
        <end position="100"/>
    </location>
</feature>
<evidence type="ECO:0000256" key="3">
    <source>
        <dbReference type="ARBA" id="ARBA00023172"/>
    </source>
</evidence>
<dbReference type="SUPFAM" id="SSF56349">
    <property type="entry name" value="DNA breaking-rejoining enzymes"/>
    <property type="match status" value="1"/>
</dbReference>
<dbReference type="GO" id="GO:0015074">
    <property type="term" value="P:DNA integration"/>
    <property type="evidence" value="ECO:0007669"/>
    <property type="project" value="UniProtKB-KW"/>
</dbReference>
<organism evidence="7 8">
    <name type="scientific">Aeromicrobium flavum</name>
    <dbReference type="NCBI Taxonomy" id="416568"/>
    <lineage>
        <taxon>Bacteria</taxon>
        <taxon>Bacillati</taxon>
        <taxon>Actinomycetota</taxon>
        <taxon>Actinomycetes</taxon>
        <taxon>Propionibacteriales</taxon>
        <taxon>Nocardioidaceae</taxon>
        <taxon>Aeromicrobium</taxon>
    </lineage>
</organism>
<feature type="domain" description="Tyr recombinase" evidence="5">
    <location>
        <begin position="121"/>
        <end position="312"/>
    </location>
</feature>